<dbReference type="Pfam" id="PF13855">
    <property type="entry name" value="LRR_8"/>
    <property type="match status" value="5"/>
</dbReference>
<dbReference type="SUPFAM" id="SSF52058">
    <property type="entry name" value="L domain-like"/>
    <property type="match status" value="3"/>
</dbReference>
<reference evidence="1" key="2">
    <citation type="submission" date="2020-05" db="UniProtKB">
        <authorList>
            <consortium name="EnsemblMetazoa"/>
        </authorList>
    </citation>
    <scope>IDENTIFICATION</scope>
    <source>
        <strain evidence="1">Indian</strain>
    </source>
</reference>
<evidence type="ECO:0000313" key="2">
    <source>
        <dbReference type="Proteomes" id="UP000076408"/>
    </source>
</evidence>
<dbReference type="VEuPathDB" id="VectorBase:ASTEI02558"/>
<evidence type="ECO:0000313" key="1">
    <source>
        <dbReference type="EnsemblMetazoa" id="ASTEI02558-PA"/>
    </source>
</evidence>
<dbReference type="OMA" id="KLIHWNQ"/>
<dbReference type="AlphaFoldDB" id="A0A182Y272"/>
<dbReference type="InterPro" id="IPR032675">
    <property type="entry name" value="LRR_dom_sf"/>
</dbReference>
<name>A0A182Y272_ANOST</name>
<dbReference type="Proteomes" id="UP000076408">
    <property type="component" value="Unassembled WGS sequence"/>
</dbReference>
<dbReference type="EnsemblMetazoa" id="ASTEI02558-RA">
    <property type="protein sequence ID" value="ASTEI02558-PA"/>
    <property type="gene ID" value="ASTEI02558"/>
</dbReference>
<dbReference type="PANTHER" id="PTHR45712">
    <property type="entry name" value="AGAP008170-PA"/>
    <property type="match status" value="1"/>
</dbReference>
<dbReference type="VEuPathDB" id="VectorBase:ASTE008348"/>
<proteinExistence type="predicted"/>
<sequence>MSSNRLTSFDGSALPTDSQLEVFDLSYNYISQLNGSVFYSLSALRELSLAGNLLETLPATTFAVLRQLERLDLSDNFFKSLPSRLFTSNRKLVELSLSENRLEHLPVDLFGGLRHLELLNLRNNRLTKLPAEAFRDQPLFTQLCLEGNRIVTLHAGFLKSSDVQLQNNRIVALGKLSTTITTNSTPVERLYLYGNEIATIEQSVFEGLPKLETIYLDYNRITELSPMLFHTNHALQHVTLSHNRLSVLRTNTFSGLGRLHSVDLSHNRLSALEPAIFHRSPVEYLNLNGNQLQTLDDWAFSGTNLLYLHLDANGIGSLAPLGTLLDGLVELSAASNRIASWQELCARNFSRLTAINLANNSLPSMVDGGCLERFLPRSSPDPVTVSVAANKLSEVPVLAGPIRGLDLSGNSVSDLGDGYQFRWYQQTEALMLRDTQLRTLRSTSFTFLPHLTQLELSSSVLEHIEEDALHRVKLQRLEISNSPLRTLSTLLLKGQTNLSHVSFANNELSYLAPNFFTECARLEEVNLSLNVLEIVHPDWFLGLEYLHSVNLEGNRIAQLPPDLFSTEHSLQHLSLAGNALRSITDAVFLADVPIKALNLSNNHHLQDIDILERNEFITRLDVSGNRLKRLTVRPNYRTLLANSNQITSLVLDRVAESKFDLEHLQLADNLLEQLDRQIFELRTIRLLNVSENRLDAFPFELVHWLKQLRTLTVSRNNIRTLPPLHEAARFKLETLDLSENPFEEPLAESFLSACVVENLIVTVTE</sequence>
<dbReference type="InterPro" id="IPR001611">
    <property type="entry name" value="Leu-rich_rpt"/>
</dbReference>
<reference evidence="2" key="1">
    <citation type="journal article" date="2014" name="Genome Biol.">
        <title>Genome analysis of a major urban malaria vector mosquito, Anopheles stephensi.</title>
        <authorList>
            <person name="Jiang X."/>
            <person name="Peery A."/>
            <person name="Hall A.B."/>
            <person name="Sharma A."/>
            <person name="Chen X.G."/>
            <person name="Waterhouse R.M."/>
            <person name="Komissarov A."/>
            <person name="Riehle M.M."/>
            <person name="Shouche Y."/>
            <person name="Sharakhova M.V."/>
            <person name="Lawson D."/>
            <person name="Pakpour N."/>
            <person name="Arensburger P."/>
            <person name="Davidson V.L."/>
            <person name="Eiglmeier K."/>
            <person name="Emrich S."/>
            <person name="George P."/>
            <person name="Kennedy R.C."/>
            <person name="Mane S.P."/>
            <person name="Maslen G."/>
            <person name="Oringanje C."/>
            <person name="Qi Y."/>
            <person name="Settlage R."/>
            <person name="Tojo M."/>
            <person name="Tubio J.M."/>
            <person name="Unger M.F."/>
            <person name="Wang B."/>
            <person name="Vernick K.D."/>
            <person name="Ribeiro J.M."/>
            <person name="James A.A."/>
            <person name="Michel K."/>
            <person name="Riehle M.A."/>
            <person name="Luckhart S."/>
            <person name="Sharakhov I.V."/>
            <person name="Tu Z."/>
        </authorList>
    </citation>
    <scope>NUCLEOTIDE SEQUENCE [LARGE SCALE GENOMIC DNA]</scope>
    <source>
        <strain evidence="2">Indian</strain>
    </source>
</reference>
<dbReference type="InterPro" id="IPR003591">
    <property type="entry name" value="Leu-rich_rpt_typical-subtyp"/>
</dbReference>
<dbReference type="Pfam" id="PF00560">
    <property type="entry name" value="LRR_1"/>
    <property type="match status" value="1"/>
</dbReference>
<dbReference type="Gene3D" id="3.80.10.10">
    <property type="entry name" value="Ribonuclease Inhibitor"/>
    <property type="match status" value="5"/>
</dbReference>
<dbReference type="STRING" id="30069.A0A182Y272"/>
<protein>
    <submittedName>
        <fullName evidence="1">Uncharacterized protein</fullName>
    </submittedName>
</protein>
<dbReference type="PROSITE" id="PS51450">
    <property type="entry name" value="LRR"/>
    <property type="match status" value="5"/>
</dbReference>
<accession>A0A182Y272</accession>
<dbReference type="SMART" id="SM00365">
    <property type="entry name" value="LRR_SD22"/>
    <property type="match status" value="4"/>
</dbReference>
<dbReference type="PANTHER" id="PTHR45712:SF22">
    <property type="entry name" value="INSULIN-LIKE GROWTH FACTOR-BINDING PROTEIN COMPLEX ACID LABILE SUBUNIT"/>
    <property type="match status" value="1"/>
</dbReference>
<dbReference type="VEuPathDB" id="VectorBase:ASTEI20_043692"/>
<dbReference type="SMART" id="SM00364">
    <property type="entry name" value="LRR_BAC"/>
    <property type="match status" value="8"/>
</dbReference>
<keyword evidence="2" id="KW-1185">Reference proteome</keyword>
<dbReference type="InterPro" id="IPR050333">
    <property type="entry name" value="SLRP"/>
</dbReference>
<organism evidence="1 2">
    <name type="scientific">Anopheles stephensi</name>
    <name type="common">Indo-Pakistan malaria mosquito</name>
    <dbReference type="NCBI Taxonomy" id="30069"/>
    <lineage>
        <taxon>Eukaryota</taxon>
        <taxon>Metazoa</taxon>
        <taxon>Ecdysozoa</taxon>
        <taxon>Arthropoda</taxon>
        <taxon>Hexapoda</taxon>
        <taxon>Insecta</taxon>
        <taxon>Pterygota</taxon>
        <taxon>Neoptera</taxon>
        <taxon>Endopterygota</taxon>
        <taxon>Diptera</taxon>
        <taxon>Nematocera</taxon>
        <taxon>Culicoidea</taxon>
        <taxon>Culicidae</taxon>
        <taxon>Anophelinae</taxon>
        <taxon>Anopheles</taxon>
    </lineage>
</organism>
<dbReference type="SMART" id="SM00369">
    <property type="entry name" value="LRR_TYP"/>
    <property type="match status" value="17"/>
</dbReference>